<reference evidence="5" key="1">
    <citation type="journal article" date="2020" name="Nature">
        <title>Giant virus diversity and host interactions through global metagenomics.</title>
        <authorList>
            <person name="Schulz F."/>
            <person name="Roux S."/>
            <person name="Paez-Espino D."/>
            <person name="Jungbluth S."/>
            <person name="Walsh D.A."/>
            <person name="Denef V.J."/>
            <person name="McMahon K.D."/>
            <person name="Konstantinidis K.T."/>
            <person name="Eloe-Fadrosh E.A."/>
            <person name="Kyrpides N.C."/>
            <person name="Woyke T."/>
        </authorList>
    </citation>
    <scope>NUCLEOTIDE SEQUENCE</scope>
    <source>
        <strain evidence="5">GVMAG-S-ERX555967-130</strain>
    </source>
</reference>
<dbReference type="PANTHER" id="PTHR23431:SF3">
    <property type="entry name" value="DNA-DIRECTED RNA POLYMERASES I, II, AND III SUBUNIT RPABC5"/>
    <property type="match status" value="1"/>
</dbReference>
<dbReference type="Gene3D" id="1.10.10.60">
    <property type="entry name" value="Homeodomain-like"/>
    <property type="match status" value="1"/>
</dbReference>
<dbReference type="GO" id="GO:0008270">
    <property type="term" value="F:zinc ion binding"/>
    <property type="evidence" value="ECO:0007669"/>
    <property type="project" value="InterPro"/>
</dbReference>
<dbReference type="SUPFAM" id="SSF46924">
    <property type="entry name" value="RNA polymerase subunit RPB10"/>
    <property type="match status" value="1"/>
</dbReference>
<keyword evidence="3" id="KW-0862">Zinc</keyword>
<sequence>MIIPMRCFTCGEILADKWVPYITAIQEEKNKTREDVDPESNDLELRYIDVHNPKPEVSIEGNILNEMNLHKYCCRRMMLGNVHIVSYLA</sequence>
<dbReference type="GO" id="GO:0006351">
    <property type="term" value="P:DNA-templated transcription"/>
    <property type="evidence" value="ECO:0007669"/>
    <property type="project" value="InterPro"/>
</dbReference>
<keyword evidence="4" id="KW-0804">Transcription</keyword>
<proteinExistence type="predicted"/>
<dbReference type="GO" id="GO:0000428">
    <property type="term" value="C:DNA-directed RNA polymerase complex"/>
    <property type="evidence" value="ECO:0007669"/>
    <property type="project" value="UniProtKB-KW"/>
</dbReference>
<evidence type="ECO:0008006" key="6">
    <source>
        <dbReference type="Google" id="ProtNLM"/>
    </source>
</evidence>
<keyword evidence="2" id="KW-0479">Metal-binding</keyword>
<evidence type="ECO:0000256" key="3">
    <source>
        <dbReference type="ARBA" id="ARBA00022833"/>
    </source>
</evidence>
<evidence type="ECO:0000256" key="1">
    <source>
        <dbReference type="ARBA" id="ARBA00022478"/>
    </source>
</evidence>
<dbReference type="InterPro" id="IPR000268">
    <property type="entry name" value="RPABC5/Rpb10"/>
</dbReference>
<evidence type="ECO:0000313" key="5">
    <source>
        <dbReference type="EMBL" id="QHT36883.1"/>
    </source>
</evidence>
<dbReference type="GO" id="GO:0003677">
    <property type="term" value="F:DNA binding"/>
    <property type="evidence" value="ECO:0007669"/>
    <property type="project" value="InterPro"/>
</dbReference>
<dbReference type="InterPro" id="IPR020789">
    <property type="entry name" value="RNA_pol_suN_Zn-BS"/>
</dbReference>
<evidence type="ECO:0000256" key="2">
    <source>
        <dbReference type="ARBA" id="ARBA00022723"/>
    </source>
</evidence>
<name>A0A6C0F8D3_9ZZZZ</name>
<dbReference type="AlphaFoldDB" id="A0A6C0F8D3"/>
<dbReference type="InterPro" id="IPR023580">
    <property type="entry name" value="RNA_pol_su_RPB10"/>
</dbReference>
<dbReference type="PROSITE" id="PS01112">
    <property type="entry name" value="RNA_POL_N_8KD"/>
    <property type="match status" value="1"/>
</dbReference>
<dbReference type="GO" id="GO:0003899">
    <property type="term" value="F:DNA-directed RNA polymerase activity"/>
    <property type="evidence" value="ECO:0007669"/>
    <property type="project" value="InterPro"/>
</dbReference>
<dbReference type="PANTHER" id="PTHR23431">
    <property type="entry name" value="DNA-DIRECTED RNA POLYMERASES I, II, AND III SUBUNIT RPABC5 FAMILY MEMBER"/>
    <property type="match status" value="1"/>
</dbReference>
<dbReference type="Pfam" id="PF01194">
    <property type="entry name" value="RNA_pol_N"/>
    <property type="match status" value="1"/>
</dbReference>
<keyword evidence="1" id="KW-0240">DNA-directed RNA polymerase</keyword>
<organism evidence="5">
    <name type="scientific">viral metagenome</name>
    <dbReference type="NCBI Taxonomy" id="1070528"/>
    <lineage>
        <taxon>unclassified sequences</taxon>
        <taxon>metagenomes</taxon>
        <taxon>organismal metagenomes</taxon>
    </lineage>
</organism>
<evidence type="ECO:0000256" key="4">
    <source>
        <dbReference type="ARBA" id="ARBA00023163"/>
    </source>
</evidence>
<accession>A0A6C0F8D3</accession>
<dbReference type="EMBL" id="MN738786">
    <property type="protein sequence ID" value="QHT36883.1"/>
    <property type="molecule type" value="Genomic_DNA"/>
</dbReference>
<protein>
    <recommendedName>
        <fullName evidence="6">DNA-directed RNA polymerase subunit N</fullName>
    </recommendedName>
</protein>